<name>A0A0R1MKC7_9LACO</name>
<gene>
    <name evidence="1" type="ORF">FD46_GL000604</name>
</gene>
<dbReference type="STRING" id="1423777.FD46_GL000604"/>
<dbReference type="PATRIC" id="fig|1423777.3.peg.623"/>
<reference evidence="1 2" key="1">
    <citation type="journal article" date="2015" name="Genome Announc.">
        <title>Expanding the biotechnology potential of lactobacilli through comparative genomics of 213 strains and associated genera.</title>
        <authorList>
            <person name="Sun Z."/>
            <person name="Harris H.M."/>
            <person name="McCann A."/>
            <person name="Guo C."/>
            <person name="Argimon S."/>
            <person name="Zhang W."/>
            <person name="Yang X."/>
            <person name="Jeffery I.B."/>
            <person name="Cooney J.C."/>
            <person name="Kagawa T.F."/>
            <person name="Liu W."/>
            <person name="Song Y."/>
            <person name="Salvetti E."/>
            <person name="Wrobel A."/>
            <person name="Rasinkangas P."/>
            <person name="Parkhill J."/>
            <person name="Rea M.C."/>
            <person name="O'Sullivan O."/>
            <person name="Ritari J."/>
            <person name="Douillard F.P."/>
            <person name="Paul Ross R."/>
            <person name="Yang R."/>
            <person name="Briner A.E."/>
            <person name="Felis G.E."/>
            <person name="de Vos W.M."/>
            <person name="Barrangou R."/>
            <person name="Klaenhammer T.R."/>
            <person name="Caufield P.W."/>
            <person name="Cui Y."/>
            <person name="Zhang H."/>
            <person name="O'Toole P.W."/>
        </authorList>
    </citation>
    <scope>NUCLEOTIDE SEQUENCE [LARGE SCALE GENOMIC DNA]</scope>
    <source>
        <strain evidence="1 2">DSM 19972</strain>
    </source>
</reference>
<comment type="caution">
    <text evidence="1">The sequence shown here is derived from an EMBL/GenBank/DDBJ whole genome shotgun (WGS) entry which is preliminary data.</text>
</comment>
<dbReference type="EMBL" id="AZEH01000020">
    <property type="protein sequence ID" value="KRL05845.1"/>
    <property type="molecule type" value="Genomic_DNA"/>
</dbReference>
<dbReference type="AlphaFoldDB" id="A0A0R1MKC7"/>
<evidence type="ECO:0000313" key="2">
    <source>
        <dbReference type="Proteomes" id="UP000051686"/>
    </source>
</evidence>
<organism evidence="1 2">
    <name type="scientific">Liquorilactobacillus oeni DSM 19972</name>
    <dbReference type="NCBI Taxonomy" id="1423777"/>
    <lineage>
        <taxon>Bacteria</taxon>
        <taxon>Bacillati</taxon>
        <taxon>Bacillota</taxon>
        <taxon>Bacilli</taxon>
        <taxon>Lactobacillales</taxon>
        <taxon>Lactobacillaceae</taxon>
        <taxon>Liquorilactobacillus</taxon>
    </lineage>
</organism>
<evidence type="ECO:0000313" key="1">
    <source>
        <dbReference type="EMBL" id="KRL05845.1"/>
    </source>
</evidence>
<accession>A0A0R1MKC7</accession>
<dbReference type="RefSeq" id="WP_057895572.1">
    <property type="nucleotide sequence ID" value="NZ_AZEH01000020.1"/>
</dbReference>
<dbReference type="Proteomes" id="UP000051686">
    <property type="component" value="Unassembled WGS sequence"/>
</dbReference>
<protein>
    <submittedName>
        <fullName evidence="1">Uncharacterized protein</fullName>
    </submittedName>
</protein>
<keyword evidence="2" id="KW-1185">Reference proteome</keyword>
<proteinExistence type="predicted"/>
<sequence>MAVTQKLDEELARHFCRTLNMLSIDQKRWQQFQEHIDELDESSSQILAKSKTKLKKALPIQDIFVYRKCQKKYDETVREYNFYCEIANGVRQDIINNYKTMVEDLNKVAPSELKLINGYKRMINEMEAG</sequence>